<feature type="compositionally biased region" description="Low complexity" evidence="2">
    <location>
        <begin position="22"/>
        <end position="34"/>
    </location>
</feature>
<dbReference type="InterPro" id="IPR010089">
    <property type="entry name" value="Flavoprotein_WrbA-like"/>
</dbReference>
<organism evidence="4 5">
    <name type="scientific">Cristinia sonorae</name>
    <dbReference type="NCBI Taxonomy" id="1940300"/>
    <lineage>
        <taxon>Eukaryota</taxon>
        <taxon>Fungi</taxon>
        <taxon>Dikarya</taxon>
        <taxon>Basidiomycota</taxon>
        <taxon>Agaricomycotina</taxon>
        <taxon>Agaricomycetes</taxon>
        <taxon>Agaricomycetidae</taxon>
        <taxon>Agaricales</taxon>
        <taxon>Pleurotineae</taxon>
        <taxon>Stephanosporaceae</taxon>
        <taxon>Cristinia</taxon>
    </lineage>
</organism>
<dbReference type="GO" id="GO:0003955">
    <property type="term" value="F:NAD(P)H dehydrogenase (quinone) activity"/>
    <property type="evidence" value="ECO:0007669"/>
    <property type="project" value="InterPro"/>
</dbReference>
<dbReference type="EMBL" id="JAEVFJ010000018">
    <property type="protein sequence ID" value="KAH8099878.1"/>
    <property type="molecule type" value="Genomic_DNA"/>
</dbReference>
<feature type="region of interest" description="Disordered" evidence="2">
    <location>
        <begin position="1"/>
        <end position="47"/>
    </location>
</feature>
<gene>
    <name evidence="4" type="ORF">BXZ70DRAFT_941637</name>
</gene>
<dbReference type="Gene3D" id="3.40.50.360">
    <property type="match status" value="1"/>
</dbReference>
<dbReference type="GO" id="GO:0016020">
    <property type="term" value="C:membrane"/>
    <property type="evidence" value="ECO:0007669"/>
    <property type="project" value="TreeGrafter"/>
</dbReference>
<dbReference type="PROSITE" id="PS50902">
    <property type="entry name" value="FLAVODOXIN_LIKE"/>
    <property type="match status" value="1"/>
</dbReference>
<dbReference type="InterPro" id="IPR008254">
    <property type="entry name" value="Flavodoxin/NO_synth"/>
</dbReference>
<dbReference type="InterPro" id="IPR029039">
    <property type="entry name" value="Flavoprotein-like_sf"/>
</dbReference>
<protein>
    <submittedName>
        <fullName evidence="4">Flavoprotein-like protein</fullName>
    </submittedName>
</protein>
<dbReference type="AlphaFoldDB" id="A0A8K0UM50"/>
<dbReference type="OrthoDB" id="504689at2759"/>
<evidence type="ECO:0000313" key="4">
    <source>
        <dbReference type="EMBL" id="KAH8099878.1"/>
    </source>
</evidence>
<sequence>MSFFKKIQKRFSHSGEEKSKKSASSSKASSSASSQVEAKPEKTTTAPAPALEAAPVVGAAASGSTTSPKIAIVLYSLYGHVAQLAESVKAGVVEAGGQATIYQIAETLPQEVLTKMGAPPKPAYPVLSPEELPQFDAFLFGIPTRYGNFPAQWKAFWDATGGLWAKGALAGKYAGVFVSTGTQGGGQEATILNSISTLTHHGIIYVPLGYSTSFDLISNLEEPHGGSPWGSGTFAAGDGSRQPSKLEHELATRHGKQFYGVVSKRTW</sequence>
<evidence type="ECO:0000256" key="1">
    <source>
        <dbReference type="ARBA" id="ARBA00006961"/>
    </source>
</evidence>
<dbReference type="InterPro" id="IPR005025">
    <property type="entry name" value="FMN_Rdtase-like_dom"/>
</dbReference>
<reference evidence="4" key="1">
    <citation type="journal article" date="2021" name="New Phytol.">
        <title>Evolutionary innovations through gain and loss of genes in the ectomycorrhizal Boletales.</title>
        <authorList>
            <person name="Wu G."/>
            <person name="Miyauchi S."/>
            <person name="Morin E."/>
            <person name="Kuo A."/>
            <person name="Drula E."/>
            <person name="Varga T."/>
            <person name="Kohler A."/>
            <person name="Feng B."/>
            <person name="Cao Y."/>
            <person name="Lipzen A."/>
            <person name="Daum C."/>
            <person name="Hundley H."/>
            <person name="Pangilinan J."/>
            <person name="Johnson J."/>
            <person name="Barry K."/>
            <person name="LaButti K."/>
            <person name="Ng V."/>
            <person name="Ahrendt S."/>
            <person name="Min B."/>
            <person name="Choi I.G."/>
            <person name="Park H."/>
            <person name="Plett J.M."/>
            <person name="Magnuson J."/>
            <person name="Spatafora J.W."/>
            <person name="Nagy L.G."/>
            <person name="Henrissat B."/>
            <person name="Grigoriev I.V."/>
            <person name="Yang Z.L."/>
            <person name="Xu J."/>
            <person name="Martin F.M."/>
        </authorList>
    </citation>
    <scope>NUCLEOTIDE SEQUENCE</scope>
    <source>
        <strain evidence="4">KKN 215</strain>
    </source>
</reference>
<feature type="compositionally biased region" description="Basic residues" evidence="2">
    <location>
        <begin position="1"/>
        <end position="12"/>
    </location>
</feature>
<evidence type="ECO:0000259" key="3">
    <source>
        <dbReference type="PROSITE" id="PS50902"/>
    </source>
</evidence>
<keyword evidence="5" id="KW-1185">Reference proteome</keyword>
<comment type="caution">
    <text evidence="4">The sequence shown here is derived from an EMBL/GenBank/DDBJ whole genome shotgun (WGS) entry which is preliminary data.</text>
</comment>
<dbReference type="GO" id="GO:0010181">
    <property type="term" value="F:FMN binding"/>
    <property type="evidence" value="ECO:0007669"/>
    <property type="project" value="InterPro"/>
</dbReference>
<dbReference type="Proteomes" id="UP000813824">
    <property type="component" value="Unassembled WGS sequence"/>
</dbReference>
<name>A0A8K0UM50_9AGAR</name>
<feature type="domain" description="Flavodoxin-like" evidence="3">
    <location>
        <begin position="70"/>
        <end position="258"/>
    </location>
</feature>
<dbReference type="PANTHER" id="PTHR30546">
    <property type="entry name" value="FLAVODOXIN-RELATED PROTEIN WRBA-RELATED"/>
    <property type="match status" value="1"/>
</dbReference>
<dbReference type="PANTHER" id="PTHR30546:SF23">
    <property type="entry name" value="FLAVOPROTEIN-LIKE PROTEIN YCP4-RELATED"/>
    <property type="match status" value="1"/>
</dbReference>
<evidence type="ECO:0000256" key="2">
    <source>
        <dbReference type="SAM" id="MobiDB-lite"/>
    </source>
</evidence>
<accession>A0A8K0UM50</accession>
<dbReference type="NCBIfam" id="TIGR01755">
    <property type="entry name" value="flav_wrbA"/>
    <property type="match status" value="1"/>
</dbReference>
<comment type="similarity">
    <text evidence="1">Belongs to the WrbA family.</text>
</comment>
<evidence type="ECO:0000313" key="5">
    <source>
        <dbReference type="Proteomes" id="UP000813824"/>
    </source>
</evidence>
<dbReference type="SUPFAM" id="SSF52218">
    <property type="entry name" value="Flavoproteins"/>
    <property type="match status" value="1"/>
</dbReference>
<dbReference type="Pfam" id="PF03358">
    <property type="entry name" value="FMN_red"/>
    <property type="match status" value="1"/>
</dbReference>
<dbReference type="FunFam" id="3.40.50.360:FF:000001">
    <property type="entry name" value="NAD(P)H dehydrogenase (Quinone) FQR1-like"/>
    <property type="match status" value="1"/>
</dbReference>
<dbReference type="NCBIfam" id="NF002999">
    <property type="entry name" value="PRK03767.1"/>
    <property type="match status" value="1"/>
</dbReference>
<proteinExistence type="inferred from homology"/>